<dbReference type="Pfam" id="PF08818">
    <property type="entry name" value="DUF1801"/>
    <property type="match status" value="1"/>
</dbReference>
<accession>A0A0B9A2S0</accession>
<evidence type="ECO:0000259" key="1">
    <source>
        <dbReference type="Pfam" id="PF08818"/>
    </source>
</evidence>
<dbReference type="OrthoDB" id="3236524at2"/>
<evidence type="ECO:0000313" key="2">
    <source>
        <dbReference type="EMBL" id="KHS52989.1"/>
    </source>
</evidence>
<gene>
    <name evidence="2" type="ORF">AE0388_1392</name>
</gene>
<dbReference type="RefSeq" id="WP_039208428.1">
    <property type="nucleotide sequence ID" value="NZ_CP186330.1"/>
</dbReference>
<dbReference type="Gene3D" id="3.90.1150.200">
    <property type="match status" value="1"/>
</dbReference>
<keyword evidence="3" id="KW-1185">Reference proteome</keyword>
<dbReference type="STRING" id="1703.BLSMQ_3296"/>
<proteinExistence type="predicted"/>
<protein>
    <recommendedName>
        <fullName evidence="1">YdhG-like domain-containing protein</fullName>
    </recommendedName>
</protein>
<dbReference type="SUPFAM" id="SSF159888">
    <property type="entry name" value="YdhG-like"/>
    <property type="match status" value="1"/>
</dbReference>
<dbReference type="AlphaFoldDB" id="A0A0B9A2S0"/>
<organism evidence="2 3">
    <name type="scientific">Brevibacterium linens</name>
    <dbReference type="NCBI Taxonomy" id="1703"/>
    <lineage>
        <taxon>Bacteria</taxon>
        <taxon>Bacillati</taxon>
        <taxon>Actinomycetota</taxon>
        <taxon>Actinomycetes</taxon>
        <taxon>Micrococcales</taxon>
        <taxon>Brevibacteriaceae</taxon>
        <taxon>Brevibacterium</taxon>
    </lineage>
</organism>
<evidence type="ECO:0000313" key="3">
    <source>
        <dbReference type="Proteomes" id="UP000031488"/>
    </source>
</evidence>
<reference evidence="2 3" key="1">
    <citation type="submission" date="2014-11" db="EMBL/GenBank/DDBJ databases">
        <title>Draft Genome Sequence of Brevibacterium linens AE038-8.</title>
        <authorList>
            <person name="Maizel D."/>
            <person name="Utturkar S.M."/>
            <person name="Brown S.D."/>
            <person name="Ferrero M."/>
            <person name="Rosen B.P."/>
        </authorList>
    </citation>
    <scope>NUCLEOTIDE SEQUENCE [LARGE SCALE GENOMIC DNA]</scope>
    <source>
        <strain evidence="2 3">AE038-8</strain>
    </source>
</reference>
<comment type="caution">
    <text evidence="2">The sequence shown here is derived from an EMBL/GenBank/DDBJ whole genome shotgun (WGS) entry which is preliminary data.</text>
</comment>
<dbReference type="EMBL" id="JTJZ01000017">
    <property type="protein sequence ID" value="KHS52989.1"/>
    <property type="molecule type" value="Genomic_DNA"/>
</dbReference>
<dbReference type="InterPro" id="IPR014922">
    <property type="entry name" value="YdhG-like"/>
</dbReference>
<feature type="domain" description="YdhG-like" evidence="1">
    <location>
        <begin position="24"/>
        <end position="115"/>
    </location>
</feature>
<sequence length="126" mass="14381">MSAETSKPTTVDEYIALFDDERHRAFLTRLRELSRAAAPQAEESLKWGGPAYAFGSILFVFAGYKRHANFVFTPSTKEAFADRLQDFDTGKGSIKLPYDDEIPTELLTEMIAHRIREFEVDGVKWM</sequence>
<dbReference type="Proteomes" id="UP000031488">
    <property type="component" value="Unassembled WGS sequence"/>
</dbReference>
<dbReference type="PATRIC" id="fig|1703.6.peg.1282"/>
<name>A0A0B9A2S0_BRELN</name>